<protein>
    <recommendedName>
        <fullName evidence="7">Protein kinase domain-containing protein</fullName>
    </recommendedName>
</protein>
<dbReference type="PANTHER" id="PTHR24348">
    <property type="entry name" value="SERINE/THREONINE-PROTEIN KINASE UNC-51-RELATED"/>
    <property type="match status" value="1"/>
</dbReference>
<feature type="region of interest" description="Disordered" evidence="6">
    <location>
        <begin position="349"/>
        <end position="387"/>
    </location>
</feature>
<sequence>MSEIRVLNQLGCIILEKLGSHVFAVDPGDGKARAAKVLPRYDFNPFEWSAGSSIISPHVTFFAANSTSRKHVVQLMEAANIGNLSDILVSNNPNPTPLNVVQILGCKAIHDAGFIHNNITSDNILFSNINDPQPQPICKVMIGSLSLISPISLQKTGDMEQLKQLWKIKRNPAYCAPEVLCGAQQPNFKSDIWSIGVIMFQLLSKRLPFPGRTEKEVATSMFQGSQIGLNFPSECKQLIEGLLQEDPNKRWNIEQALSSPFFRINFTGVQIQGGINTILTLDQLSQLVQMPITPKFRIQQTERIYPELKDQEEKSQEQLNKEIFEYLDKNKFPPLDLIYKGLYPPKPKDIINGTSPPTVPSPQPSPISNLNQTINTPSTNTPAPPDATSIQQINTQTQQQENAAAEIQTDEQRLADLKKRLIASKIFPYLRLMFTTAPQDEDEYESVRLTRIQELERIEKEKHSQQPLKVIRKDYGTWQAGDEVSGGSDLKEKICKIAANLVFRQEAACTDFVESHLAFDIISQVRLKALRSSAMIGVRIGTSLKNELSKPERKENAEIVDDFILGANEEEEDDDKSLQEDDNNDEDIFFAPNLITYDLIYSLRHVAVYAKDEQVEKCVKDGLLDALILCIQLVLGQQKRLKIERERLQLESSQSSSSFKDSSKLIQVGIKRKQRSMRRIEVGVMKLEELLVLISAILQNVVIAGNVIKPEKAVVFQTFALVSDHYPHAFYDILQDNNWIDSLFQLFNSYDFEYSSSCNLPLINHAGDKSEIQIYKFENIKVIDIKSQIASSILQLMRKQLVNPQYDVLVEFIFTNCILSSNKNTKNQFKSLLQRFSSLRTKNDTLLFQSITVIDSLIGSIMKAADVTEAEKQGAAPRDDLNEMSMCKHLFLMLTGIVSRVTPQIREMINSRLDQGKLEAVGKIPGAYFDIYTRDLKKELAKK</sequence>
<evidence type="ECO:0000256" key="5">
    <source>
        <dbReference type="SAM" id="Coils"/>
    </source>
</evidence>
<keyword evidence="5" id="KW-0175">Coiled coil</keyword>
<dbReference type="InterPro" id="IPR011009">
    <property type="entry name" value="Kinase-like_dom_sf"/>
</dbReference>
<dbReference type="OrthoDB" id="5979581at2759"/>
<evidence type="ECO:0000256" key="4">
    <source>
        <dbReference type="ARBA" id="ARBA00022840"/>
    </source>
</evidence>
<dbReference type="InterPro" id="IPR045269">
    <property type="entry name" value="Atg1-like"/>
</dbReference>
<evidence type="ECO:0000259" key="7">
    <source>
        <dbReference type="PROSITE" id="PS50011"/>
    </source>
</evidence>
<dbReference type="EMBL" id="SNRW01000208">
    <property type="protein sequence ID" value="KAA6402631.1"/>
    <property type="molecule type" value="Genomic_DNA"/>
</dbReference>
<name>A0A5J4X5Z3_9EUKA</name>
<dbReference type="GO" id="GO:0005829">
    <property type="term" value="C:cytosol"/>
    <property type="evidence" value="ECO:0007669"/>
    <property type="project" value="TreeGrafter"/>
</dbReference>
<evidence type="ECO:0000256" key="6">
    <source>
        <dbReference type="SAM" id="MobiDB-lite"/>
    </source>
</evidence>
<dbReference type="SUPFAM" id="SSF56112">
    <property type="entry name" value="Protein kinase-like (PK-like)"/>
    <property type="match status" value="1"/>
</dbReference>
<comment type="caution">
    <text evidence="8">The sequence shown here is derived from an EMBL/GenBank/DDBJ whole genome shotgun (WGS) entry which is preliminary data.</text>
</comment>
<accession>A0A5J4X5Z3</accession>
<evidence type="ECO:0000256" key="1">
    <source>
        <dbReference type="ARBA" id="ARBA00022679"/>
    </source>
</evidence>
<keyword evidence="1" id="KW-0808">Transferase</keyword>
<dbReference type="GO" id="GO:0005524">
    <property type="term" value="F:ATP binding"/>
    <property type="evidence" value="ECO:0007669"/>
    <property type="project" value="UniProtKB-KW"/>
</dbReference>
<evidence type="ECO:0000313" key="8">
    <source>
        <dbReference type="EMBL" id="KAA6402631.1"/>
    </source>
</evidence>
<dbReference type="GO" id="GO:0000407">
    <property type="term" value="C:phagophore assembly site"/>
    <property type="evidence" value="ECO:0007669"/>
    <property type="project" value="TreeGrafter"/>
</dbReference>
<dbReference type="PANTHER" id="PTHR24348:SF22">
    <property type="entry name" value="NON-SPECIFIC SERINE_THREONINE PROTEIN KINASE"/>
    <property type="match status" value="1"/>
</dbReference>
<evidence type="ECO:0000313" key="9">
    <source>
        <dbReference type="Proteomes" id="UP000324800"/>
    </source>
</evidence>
<keyword evidence="3" id="KW-0418">Kinase</keyword>
<feature type="coiled-coil region" evidence="5">
    <location>
        <begin position="390"/>
        <end position="420"/>
    </location>
</feature>
<evidence type="ECO:0000256" key="3">
    <source>
        <dbReference type="ARBA" id="ARBA00022777"/>
    </source>
</evidence>
<dbReference type="Pfam" id="PF00069">
    <property type="entry name" value="Pkinase"/>
    <property type="match status" value="1"/>
</dbReference>
<evidence type="ECO:0000256" key="2">
    <source>
        <dbReference type="ARBA" id="ARBA00022741"/>
    </source>
</evidence>
<dbReference type="GO" id="GO:0004674">
    <property type="term" value="F:protein serine/threonine kinase activity"/>
    <property type="evidence" value="ECO:0007669"/>
    <property type="project" value="InterPro"/>
</dbReference>
<dbReference type="GO" id="GO:0010506">
    <property type="term" value="P:regulation of autophagy"/>
    <property type="evidence" value="ECO:0007669"/>
    <property type="project" value="InterPro"/>
</dbReference>
<reference evidence="8 9" key="1">
    <citation type="submission" date="2019-03" db="EMBL/GenBank/DDBJ databases">
        <title>Single cell metagenomics reveals metabolic interactions within the superorganism composed of flagellate Streblomastix strix and complex community of Bacteroidetes bacteria on its surface.</title>
        <authorList>
            <person name="Treitli S.C."/>
            <person name="Kolisko M."/>
            <person name="Husnik F."/>
            <person name="Keeling P."/>
            <person name="Hampl V."/>
        </authorList>
    </citation>
    <scope>NUCLEOTIDE SEQUENCE [LARGE SCALE GENOMIC DNA]</scope>
    <source>
        <strain evidence="8">ST1C</strain>
    </source>
</reference>
<dbReference type="InterPro" id="IPR000719">
    <property type="entry name" value="Prot_kinase_dom"/>
</dbReference>
<dbReference type="GO" id="GO:0000045">
    <property type="term" value="P:autophagosome assembly"/>
    <property type="evidence" value="ECO:0007669"/>
    <property type="project" value="TreeGrafter"/>
</dbReference>
<dbReference type="Gene3D" id="1.10.510.10">
    <property type="entry name" value="Transferase(Phosphotransferase) domain 1"/>
    <property type="match status" value="1"/>
</dbReference>
<gene>
    <name evidence="8" type="ORF">EZS28_001846</name>
</gene>
<dbReference type="GO" id="GO:0016020">
    <property type="term" value="C:membrane"/>
    <property type="evidence" value="ECO:0007669"/>
    <property type="project" value="TreeGrafter"/>
</dbReference>
<dbReference type="AlphaFoldDB" id="A0A5J4X5Z3"/>
<dbReference type="SMART" id="SM00220">
    <property type="entry name" value="S_TKc"/>
    <property type="match status" value="1"/>
</dbReference>
<organism evidence="8 9">
    <name type="scientific">Streblomastix strix</name>
    <dbReference type="NCBI Taxonomy" id="222440"/>
    <lineage>
        <taxon>Eukaryota</taxon>
        <taxon>Metamonada</taxon>
        <taxon>Preaxostyla</taxon>
        <taxon>Oxymonadida</taxon>
        <taxon>Streblomastigidae</taxon>
        <taxon>Streblomastix</taxon>
    </lineage>
</organism>
<feature type="compositionally biased region" description="Polar residues" evidence="6">
    <location>
        <begin position="369"/>
        <end position="381"/>
    </location>
</feature>
<proteinExistence type="predicted"/>
<dbReference type="GO" id="GO:0005776">
    <property type="term" value="C:autophagosome"/>
    <property type="evidence" value="ECO:0007669"/>
    <property type="project" value="TreeGrafter"/>
</dbReference>
<keyword evidence="2" id="KW-0547">Nucleotide-binding</keyword>
<keyword evidence="4" id="KW-0067">ATP-binding</keyword>
<dbReference type="PROSITE" id="PS50011">
    <property type="entry name" value="PROTEIN_KINASE_DOM"/>
    <property type="match status" value="1"/>
</dbReference>
<dbReference type="Proteomes" id="UP000324800">
    <property type="component" value="Unassembled WGS sequence"/>
</dbReference>
<feature type="domain" description="Protein kinase" evidence="7">
    <location>
        <begin position="1"/>
        <end position="262"/>
    </location>
</feature>